<evidence type="ECO:0000313" key="4">
    <source>
        <dbReference type="EMBL" id="MXU96487.1"/>
    </source>
</evidence>
<reference evidence="4" key="1">
    <citation type="submission" date="2019-12" db="EMBL/GenBank/DDBJ databases">
        <title>An insight into the sialome of adult female Ixodes ricinus ticks feeding for 6 days.</title>
        <authorList>
            <person name="Perner J."/>
            <person name="Ribeiro J.M.C."/>
        </authorList>
    </citation>
    <scope>NUCLEOTIDE SEQUENCE</scope>
    <source>
        <strain evidence="4">Semi-engorged</strain>
        <tissue evidence="4">Salivary glands</tissue>
    </source>
</reference>
<dbReference type="GO" id="GO:0008270">
    <property type="term" value="F:zinc ion binding"/>
    <property type="evidence" value="ECO:0007669"/>
    <property type="project" value="UniProtKB-KW"/>
</dbReference>
<accession>A0A6B0V2V9</accession>
<dbReference type="InterPro" id="IPR013083">
    <property type="entry name" value="Znf_RING/FYVE/PHD"/>
</dbReference>
<dbReference type="Gene3D" id="3.30.40.10">
    <property type="entry name" value="Zinc/RING finger domain, C3HC4 (zinc finger)"/>
    <property type="match status" value="1"/>
</dbReference>
<sequence>MGQQASSEFAGNFFRQTQTLRELTTITYDGFLAKVRELNEISQSLTDSRNRSLVFEVRAPTETPVLWKKEVRVCCRRVAADGAKSAPKTESMRLMSLRQFLQAYHTIKAYHSAAMDSSATSTAGTKTKGGPPPKNLCTSALFNGVLDVPESDLEECCVCMERKPEVTLPCTHSYCLFCIEQCLPMFSSDTIKMVYTVLYEECFHSWDFASEVLFIILR</sequence>
<dbReference type="PROSITE" id="PS00518">
    <property type="entry name" value="ZF_RING_1"/>
    <property type="match status" value="1"/>
</dbReference>
<dbReference type="InterPro" id="IPR043400">
    <property type="entry name" value="RING-HC_RNF141"/>
</dbReference>
<protein>
    <submittedName>
        <fullName evidence="4">Putative ring finger</fullName>
    </submittedName>
</protein>
<organism evidence="4">
    <name type="scientific">Ixodes ricinus</name>
    <name type="common">Common tick</name>
    <name type="synonym">Acarus ricinus</name>
    <dbReference type="NCBI Taxonomy" id="34613"/>
    <lineage>
        <taxon>Eukaryota</taxon>
        <taxon>Metazoa</taxon>
        <taxon>Ecdysozoa</taxon>
        <taxon>Arthropoda</taxon>
        <taxon>Chelicerata</taxon>
        <taxon>Arachnida</taxon>
        <taxon>Acari</taxon>
        <taxon>Parasitiformes</taxon>
        <taxon>Ixodida</taxon>
        <taxon>Ixodoidea</taxon>
        <taxon>Ixodidae</taxon>
        <taxon>Ixodinae</taxon>
        <taxon>Ixodes</taxon>
    </lineage>
</organism>
<dbReference type="EMBL" id="GIFC01014404">
    <property type="protein sequence ID" value="MXU96487.1"/>
    <property type="molecule type" value="Transcribed_RNA"/>
</dbReference>
<evidence type="ECO:0000256" key="3">
    <source>
        <dbReference type="ARBA" id="ARBA00022833"/>
    </source>
</evidence>
<evidence type="ECO:0000256" key="2">
    <source>
        <dbReference type="ARBA" id="ARBA00022771"/>
    </source>
</evidence>
<dbReference type="AlphaFoldDB" id="A0A6B0V2V9"/>
<evidence type="ECO:0000256" key="1">
    <source>
        <dbReference type="ARBA" id="ARBA00022723"/>
    </source>
</evidence>
<dbReference type="CDD" id="cd16545">
    <property type="entry name" value="RING-HC_RNF141"/>
    <property type="match status" value="1"/>
</dbReference>
<proteinExistence type="predicted"/>
<keyword evidence="2" id="KW-0863">Zinc-finger</keyword>
<dbReference type="SUPFAM" id="SSF57850">
    <property type="entry name" value="RING/U-box"/>
    <property type="match status" value="1"/>
</dbReference>
<name>A0A6B0V2V9_IXORI</name>
<keyword evidence="3" id="KW-0862">Zinc</keyword>
<dbReference type="InterPro" id="IPR017907">
    <property type="entry name" value="Znf_RING_CS"/>
</dbReference>
<keyword evidence="1" id="KW-0479">Metal-binding</keyword>